<dbReference type="GO" id="GO:0008170">
    <property type="term" value="F:N-methyltransferase activity"/>
    <property type="evidence" value="ECO:0007669"/>
    <property type="project" value="InterPro"/>
</dbReference>
<comment type="similarity">
    <text evidence="3">Belongs to the N(4)/N(6)-methyltransferase family.</text>
</comment>
<evidence type="ECO:0000259" key="4">
    <source>
        <dbReference type="Pfam" id="PF01555"/>
    </source>
</evidence>
<evidence type="ECO:0000313" key="5">
    <source>
        <dbReference type="EMBL" id="TRU68895.1"/>
    </source>
</evidence>
<dbReference type="InterPro" id="IPR001091">
    <property type="entry name" value="RM_Methyltransferase"/>
</dbReference>
<evidence type="ECO:0000256" key="1">
    <source>
        <dbReference type="ARBA" id="ARBA00022603"/>
    </source>
</evidence>
<dbReference type="Pfam" id="PF01555">
    <property type="entry name" value="N6_N4_Mtase"/>
    <property type="match status" value="1"/>
</dbReference>
<proteinExistence type="inferred from homology"/>
<comment type="caution">
    <text evidence="5">The sequence shown here is derived from an EMBL/GenBank/DDBJ whole genome shotgun (WGS) entry which is preliminary data.</text>
</comment>
<sequence length="362" mass="41455">MDIPEPSRSLASIKKNKATSTVGRGKTVQLTEKLAFSAWNNSSVSLSLGNSIEHYDSWEQPIVIISDGGYGLLGFEGDTSDHLDLPEWYEPHVEAWSKLALPNTTLWFWNSEIGWAVVHPILEKFGWRYVNCNIWNKGKGHIAGNVNTEKIRRFPVVTEVCVQYVREVKIADLTLKEWLRKEWLRSSLPLRQANLACGVADAATRKYFDQGHLWYFPPPEMFEKLVFYANEHGNPEGKPYFSKNGQRPLTGKEWEKMRSKFNCPHGFTNVWDRSALRDDERIKSQDGKAVHLNQKPLDLMKLIIEASSEEQDVVWEPFGGLFSASLAANILNRKAFACEIDETYFYYGVKRFSQVVNQCSLL</sequence>
<evidence type="ECO:0000256" key="2">
    <source>
        <dbReference type="ARBA" id="ARBA00022679"/>
    </source>
</evidence>
<organism evidence="5 6">
    <name type="scientific">Microcystis viridis Mv_BB_P_19951000_S68D</name>
    <dbReference type="NCBI Taxonomy" id="2486270"/>
    <lineage>
        <taxon>Bacteria</taxon>
        <taxon>Bacillati</taxon>
        <taxon>Cyanobacteriota</taxon>
        <taxon>Cyanophyceae</taxon>
        <taxon>Oscillatoriophycideae</taxon>
        <taxon>Chroococcales</taxon>
        <taxon>Microcystaceae</taxon>
        <taxon>Microcystis</taxon>
    </lineage>
</organism>
<keyword evidence="1 5" id="KW-0489">Methyltransferase</keyword>
<keyword evidence="2 5" id="KW-0808">Transferase</keyword>
<dbReference type="GO" id="GO:0032259">
    <property type="term" value="P:methylation"/>
    <property type="evidence" value="ECO:0007669"/>
    <property type="project" value="UniProtKB-KW"/>
</dbReference>
<dbReference type="InterPro" id="IPR002941">
    <property type="entry name" value="DNA_methylase_N4/N6"/>
</dbReference>
<gene>
    <name evidence="5" type="ORF">EWV77_19655</name>
</gene>
<dbReference type="PRINTS" id="PR00508">
    <property type="entry name" value="S21N4MTFRASE"/>
</dbReference>
<protein>
    <recommendedName>
        <fullName evidence="3">Methyltransferase</fullName>
        <ecNumber evidence="3">2.1.1.-</ecNumber>
    </recommendedName>
</protein>
<reference evidence="5 6" key="1">
    <citation type="submission" date="2019-01" db="EMBL/GenBank/DDBJ databases">
        <title>Coherence of Microcystis species and biogeography revealed through population genomics.</title>
        <authorList>
            <person name="Perez-Carrascal O.M."/>
            <person name="Terrat Y."/>
            <person name="Giani A."/>
            <person name="Fortin N."/>
            <person name="Tromas N."/>
            <person name="Shapiro B.J."/>
        </authorList>
    </citation>
    <scope>NUCLEOTIDE SEQUENCE [LARGE SCALE GENOMIC DNA]</scope>
    <source>
        <strain evidence="5">Mv_BB_P_19951000_S68D</strain>
    </source>
</reference>
<accession>A0A552HCG2</accession>
<dbReference type="InterPro" id="IPR029063">
    <property type="entry name" value="SAM-dependent_MTases_sf"/>
</dbReference>
<dbReference type="EC" id="2.1.1.-" evidence="3"/>
<dbReference type="SUPFAM" id="SSF53335">
    <property type="entry name" value="S-adenosyl-L-methionine-dependent methyltransferases"/>
    <property type="match status" value="1"/>
</dbReference>
<dbReference type="Proteomes" id="UP000320674">
    <property type="component" value="Unassembled WGS sequence"/>
</dbReference>
<dbReference type="GO" id="GO:0003677">
    <property type="term" value="F:DNA binding"/>
    <property type="evidence" value="ECO:0007669"/>
    <property type="project" value="InterPro"/>
</dbReference>
<dbReference type="AlphaFoldDB" id="A0A552HCG2"/>
<name>A0A552HCG2_MICVR</name>
<evidence type="ECO:0000313" key="6">
    <source>
        <dbReference type="Proteomes" id="UP000320674"/>
    </source>
</evidence>
<evidence type="ECO:0000256" key="3">
    <source>
        <dbReference type="RuleBase" id="RU362026"/>
    </source>
</evidence>
<dbReference type="Gene3D" id="3.40.50.150">
    <property type="entry name" value="Vaccinia Virus protein VP39"/>
    <property type="match status" value="1"/>
</dbReference>
<feature type="domain" description="DNA methylase N-4/N-6" evidence="4">
    <location>
        <begin position="75"/>
        <end position="347"/>
    </location>
</feature>
<dbReference type="EMBL" id="SFAZ01000276">
    <property type="protein sequence ID" value="TRU68895.1"/>
    <property type="molecule type" value="Genomic_DNA"/>
</dbReference>